<dbReference type="Gene3D" id="3.30.450.40">
    <property type="match status" value="1"/>
</dbReference>
<dbReference type="InterPro" id="IPR011006">
    <property type="entry name" value="CheY-like_superfamily"/>
</dbReference>
<dbReference type="SUPFAM" id="SSF55781">
    <property type="entry name" value="GAF domain-like"/>
    <property type="match status" value="1"/>
</dbReference>
<dbReference type="InterPro" id="IPR003018">
    <property type="entry name" value="GAF"/>
</dbReference>
<dbReference type="Pfam" id="PF01590">
    <property type="entry name" value="GAF"/>
    <property type="match status" value="1"/>
</dbReference>
<dbReference type="SMART" id="SM01012">
    <property type="entry name" value="ANTAR"/>
    <property type="match status" value="1"/>
</dbReference>
<keyword evidence="4" id="KW-0804">Transcription</keyword>
<dbReference type="SMART" id="SM00065">
    <property type="entry name" value="GAF"/>
    <property type="match status" value="1"/>
</dbReference>
<dbReference type="Proteomes" id="UP000198356">
    <property type="component" value="Unassembled WGS sequence"/>
</dbReference>
<dbReference type="Pfam" id="PF03861">
    <property type="entry name" value="ANTAR"/>
    <property type="match status" value="1"/>
</dbReference>
<keyword evidence="1" id="KW-0808">Transferase</keyword>
<dbReference type="InterPro" id="IPR029016">
    <property type="entry name" value="GAF-like_dom_sf"/>
</dbReference>
<sequence length="262" mass="29768">MNGSVSIHATTKPALPAALTFGGSMDLLAEQLETSRDMDFLHEIGHRLAAADPIESIMDRVLDFIADLVRCDSCLVYIAQGEKLVLRASRNPHSDLLNRLGLQMGEGITGWVAEHRQTVAIARHAWTDARFLMFNDLPEDRFEAFLSVPILCRSRVVGVINLQHRQPHHHTEREIRVITTIGFLVGAELELARIESERMEMQRQLETRKIMERAKGIIQRQLQVDEENAYLTLQKLSRQKRRPIREIAEAIILGEELRATPA</sequence>
<reference evidence="6 7" key="1">
    <citation type="submission" date="2017-06" db="EMBL/GenBank/DDBJ databases">
        <authorList>
            <person name="Kim H.J."/>
            <person name="Triplett B.A."/>
        </authorList>
    </citation>
    <scope>NUCLEOTIDE SEQUENCE [LARGE SCALE GENOMIC DNA]</scope>
    <source>
        <strain evidence="6 7">DSM 18704</strain>
    </source>
</reference>
<dbReference type="GO" id="GO:0003723">
    <property type="term" value="F:RNA binding"/>
    <property type="evidence" value="ECO:0007669"/>
    <property type="project" value="InterPro"/>
</dbReference>
<dbReference type="AlphaFoldDB" id="A0A239K9X3"/>
<evidence type="ECO:0000259" key="5">
    <source>
        <dbReference type="PROSITE" id="PS50921"/>
    </source>
</evidence>
<dbReference type="PROSITE" id="PS50921">
    <property type="entry name" value="ANTAR"/>
    <property type="match status" value="1"/>
</dbReference>
<proteinExistence type="predicted"/>
<evidence type="ECO:0000256" key="1">
    <source>
        <dbReference type="ARBA" id="ARBA00022679"/>
    </source>
</evidence>
<dbReference type="Gene3D" id="1.10.10.10">
    <property type="entry name" value="Winged helix-like DNA-binding domain superfamily/Winged helix DNA-binding domain"/>
    <property type="match status" value="1"/>
</dbReference>
<dbReference type="SUPFAM" id="SSF52172">
    <property type="entry name" value="CheY-like"/>
    <property type="match status" value="1"/>
</dbReference>
<evidence type="ECO:0000256" key="2">
    <source>
        <dbReference type="ARBA" id="ARBA00022777"/>
    </source>
</evidence>
<dbReference type="EMBL" id="FZOU01000004">
    <property type="protein sequence ID" value="SNT14568.1"/>
    <property type="molecule type" value="Genomic_DNA"/>
</dbReference>
<evidence type="ECO:0000256" key="3">
    <source>
        <dbReference type="ARBA" id="ARBA00023015"/>
    </source>
</evidence>
<evidence type="ECO:0000313" key="7">
    <source>
        <dbReference type="Proteomes" id="UP000198356"/>
    </source>
</evidence>
<evidence type="ECO:0000256" key="4">
    <source>
        <dbReference type="ARBA" id="ARBA00023163"/>
    </source>
</evidence>
<protein>
    <submittedName>
        <fullName evidence="6">Uroporphyrinogen-III synthase</fullName>
    </submittedName>
</protein>
<keyword evidence="3" id="KW-0805">Transcription regulation</keyword>
<organism evidence="6 7">
    <name type="scientific">Granulicella rosea</name>
    <dbReference type="NCBI Taxonomy" id="474952"/>
    <lineage>
        <taxon>Bacteria</taxon>
        <taxon>Pseudomonadati</taxon>
        <taxon>Acidobacteriota</taxon>
        <taxon>Terriglobia</taxon>
        <taxon>Terriglobales</taxon>
        <taxon>Acidobacteriaceae</taxon>
        <taxon>Granulicella</taxon>
    </lineage>
</organism>
<dbReference type="GO" id="GO:0016301">
    <property type="term" value="F:kinase activity"/>
    <property type="evidence" value="ECO:0007669"/>
    <property type="project" value="UniProtKB-KW"/>
</dbReference>
<accession>A0A239K9X3</accession>
<dbReference type="InterPro" id="IPR005561">
    <property type="entry name" value="ANTAR"/>
</dbReference>
<feature type="domain" description="ANTAR" evidence="5">
    <location>
        <begin position="191"/>
        <end position="252"/>
    </location>
</feature>
<keyword evidence="2" id="KW-0418">Kinase</keyword>
<keyword evidence="7" id="KW-1185">Reference proteome</keyword>
<dbReference type="InterPro" id="IPR036388">
    <property type="entry name" value="WH-like_DNA-bd_sf"/>
</dbReference>
<gene>
    <name evidence="6" type="ORF">SAMN05421770_104376</name>
</gene>
<evidence type="ECO:0000313" key="6">
    <source>
        <dbReference type="EMBL" id="SNT14568.1"/>
    </source>
</evidence>
<name>A0A239K9X3_9BACT</name>